<reference evidence="3 4" key="1">
    <citation type="submission" date="2015-04" db="EMBL/GenBank/DDBJ databases">
        <title>Complete genome sequence of Schizopora paradoxa KUC8140, a cosmopolitan wood degrader in East Asia.</title>
        <authorList>
            <consortium name="DOE Joint Genome Institute"/>
            <person name="Min B."/>
            <person name="Park H."/>
            <person name="Jang Y."/>
            <person name="Kim J.-J."/>
            <person name="Kim K.H."/>
            <person name="Pangilinan J."/>
            <person name="Lipzen A."/>
            <person name="Riley R."/>
            <person name="Grigoriev I.V."/>
            <person name="Spatafora J.W."/>
            <person name="Choi I.-G."/>
        </authorList>
    </citation>
    <scope>NUCLEOTIDE SEQUENCE [LARGE SCALE GENOMIC DNA]</scope>
    <source>
        <strain evidence="3 4">KUC8140</strain>
    </source>
</reference>
<dbReference type="SUPFAM" id="SSF143865">
    <property type="entry name" value="CorA soluble domain-like"/>
    <property type="match status" value="1"/>
</dbReference>
<proteinExistence type="predicted"/>
<evidence type="ECO:0000313" key="4">
    <source>
        <dbReference type="Proteomes" id="UP000053477"/>
    </source>
</evidence>
<dbReference type="AlphaFoldDB" id="A0A0H2S5Y0"/>
<evidence type="ECO:0008006" key="5">
    <source>
        <dbReference type="Google" id="ProtNLM"/>
    </source>
</evidence>
<sequence>MSLPPVREEDGFEEDEDIYRGERPPSLRTFTRQQEADADASSIATSSSSSSSSSSSNSSLNIGRKLGGLAAVVEQAISRWARKHSSASSVSSGSSSTSSASSTPRTVTTRRRRRRRNSSTVSLKSAEHERALLARKRARARLRVSPREFVLLEPPHLAQMHQVAGNDVLERTMRTTSMPLVLSHLEDALKKSSKPHRVPQKTSPNVTGAASNGETSAATHSKKKGKAVDTGVATDVPNPAPQGQRKSAIRERRQSWWLDVSSPTWDDMRELGKILRLHPLTLEDILHQEPREKLELFPRLGYYFVVFRALEGERTREQFRRLKVPNSSGAELPGASIEDGAVDAVNVYLVVFKEGICSFHFEDISEHTDKVRSRVLQLEGTLNLSSEWIAHGILDSIVDTFFPVLNVIEKEVKVLDTLVSGETRAEDSQPEPIPTDHTPNRQRVENTSEEKKKSEGSERVGADEKEAAAISEKPVVRSDSPKISFRLSSAPFFSSLSFHRTRKWIHRAFRPSRSVKTDKDEDQEYSPTYATLLRMASARRMVTSLTRLLSSKSEVVAQIRKRLLMSSSMGIWDSKGSTDDVAIYMGDVYDHILTLQQLLAEYERMLSQSHPAYLSQLRTSQAIARGGTDTAILVLTIVSMMALCIQCFVGIFSMNVQVPHNTRFTFQGPAGGPLNVFIIIVACAFLIGTGFLLLVRHWRVVAKKERNRRI</sequence>
<organism evidence="3 4">
    <name type="scientific">Schizopora paradoxa</name>
    <dbReference type="NCBI Taxonomy" id="27342"/>
    <lineage>
        <taxon>Eukaryota</taxon>
        <taxon>Fungi</taxon>
        <taxon>Dikarya</taxon>
        <taxon>Basidiomycota</taxon>
        <taxon>Agaricomycotina</taxon>
        <taxon>Agaricomycetes</taxon>
        <taxon>Hymenochaetales</taxon>
        <taxon>Schizoporaceae</taxon>
        <taxon>Schizopora</taxon>
    </lineage>
</organism>
<dbReference type="Proteomes" id="UP000053477">
    <property type="component" value="Unassembled WGS sequence"/>
</dbReference>
<feature type="transmembrane region" description="Helical" evidence="2">
    <location>
        <begin position="631"/>
        <end position="654"/>
    </location>
</feature>
<keyword evidence="4" id="KW-1185">Reference proteome</keyword>
<dbReference type="InterPro" id="IPR045861">
    <property type="entry name" value="CorA_cytoplasmic_dom"/>
</dbReference>
<feature type="compositionally biased region" description="Basic residues" evidence="1">
    <location>
        <begin position="108"/>
        <end position="117"/>
    </location>
</feature>
<dbReference type="CDD" id="cd12829">
    <property type="entry name" value="Alr1p-like"/>
    <property type="match status" value="1"/>
</dbReference>
<dbReference type="InParanoid" id="A0A0H2S5Y0"/>
<feature type="region of interest" description="Disordered" evidence="1">
    <location>
        <begin position="190"/>
        <end position="249"/>
    </location>
</feature>
<dbReference type="OrthoDB" id="29879at2759"/>
<evidence type="ECO:0000256" key="2">
    <source>
        <dbReference type="SAM" id="Phobius"/>
    </source>
</evidence>
<accession>A0A0H2S5Y0</accession>
<dbReference type="PANTHER" id="PTHR21535:SF90">
    <property type="entry name" value="CORA METAL ION TRANSPORTER"/>
    <property type="match status" value="1"/>
</dbReference>
<feature type="compositionally biased region" description="Polar residues" evidence="1">
    <location>
        <begin position="200"/>
        <end position="219"/>
    </location>
</feature>
<dbReference type="GO" id="GO:0016020">
    <property type="term" value="C:membrane"/>
    <property type="evidence" value="ECO:0007669"/>
    <property type="project" value="InterPro"/>
</dbReference>
<feature type="transmembrane region" description="Helical" evidence="2">
    <location>
        <begin position="674"/>
        <end position="695"/>
    </location>
</feature>
<dbReference type="GO" id="GO:0015095">
    <property type="term" value="F:magnesium ion transmembrane transporter activity"/>
    <property type="evidence" value="ECO:0007669"/>
    <property type="project" value="InterPro"/>
</dbReference>
<keyword evidence="2" id="KW-1133">Transmembrane helix</keyword>
<feature type="region of interest" description="Disordered" evidence="1">
    <location>
        <begin position="1"/>
        <end position="61"/>
    </location>
</feature>
<gene>
    <name evidence="3" type="ORF">SCHPADRAFT_822110</name>
</gene>
<feature type="region of interest" description="Disordered" evidence="1">
    <location>
        <begin position="421"/>
        <end position="473"/>
    </location>
</feature>
<dbReference type="InterPro" id="IPR002523">
    <property type="entry name" value="MgTranspt_CorA/ZnTranspt_ZntB"/>
</dbReference>
<dbReference type="EMBL" id="KQ085909">
    <property type="protein sequence ID" value="KLO17038.1"/>
    <property type="molecule type" value="Genomic_DNA"/>
</dbReference>
<keyword evidence="2" id="KW-0472">Membrane</keyword>
<dbReference type="GO" id="GO:0010961">
    <property type="term" value="P:intracellular magnesium ion homeostasis"/>
    <property type="evidence" value="ECO:0007669"/>
    <property type="project" value="TreeGrafter"/>
</dbReference>
<keyword evidence="2" id="KW-0812">Transmembrane</keyword>
<dbReference type="InterPro" id="IPR044089">
    <property type="entry name" value="Alr1-like"/>
</dbReference>
<feature type="compositionally biased region" description="Basic and acidic residues" evidence="1">
    <location>
        <begin position="438"/>
        <end position="467"/>
    </location>
</feature>
<evidence type="ECO:0000256" key="1">
    <source>
        <dbReference type="SAM" id="MobiDB-lite"/>
    </source>
</evidence>
<dbReference type="PANTHER" id="PTHR21535">
    <property type="entry name" value="MAGNESIUM AND COBALT TRANSPORT PROTEIN/MITOCHONDRIAL IMPORT INNER MEMBRANE TRANSLOCASE SUBUNIT TIM8"/>
    <property type="match status" value="1"/>
</dbReference>
<dbReference type="Pfam" id="PF01544">
    <property type="entry name" value="CorA"/>
    <property type="match status" value="1"/>
</dbReference>
<name>A0A0H2S5Y0_9AGAM</name>
<dbReference type="STRING" id="27342.A0A0H2S5Y0"/>
<feature type="compositionally biased region" description="Low complexity" evidence="1">
    <location>
        <begin position="41"/>
        <end position="59"/>
    </location>
</feature>
<dbReference type="Gene3D" id="1.20.58.340">
    <property type="entry name" value="Magnesium transport protein CorA, transmembrane region"/>
    <property type="match status" value="2"/>
</dbReference>
<protein>
    <recommendedName>
        <fullName evidence="5">Cora-domain-containing protein</fullName>
    </recommendedName>
</protein>
<feature type="compositionally biased region" description="Low complexity" evidence="1">
    <location>
        <begin position="86"/>
        <end position="107"/>
    </location>
</feature>
<feature type="region of interest" description="Disordered" evidence="1">
    <location>
        <begin position="83"/>
        <end position="125"/>
    </location>
</feature>
<evidence type="ECO:0000313" key="3">
    <source>
        <dbReference type="EMBL" id="KLO17038.1"/>
    </source>
</evidence>
<dbReference type="Gene3D" id="3.30.460.20">
    <property type="entry name" value="CorA soluble domain-like"/>
    <property type="match status" value="1"/>
</dbReference>